<feature type="domain" description="Major facilitator superfamily (MFS) profile" evidence="5">
    <location>
        <begin position="11"/>
        <end position="220"/>
    </location>
</feature>
<evidence type="ECO:0000259" key="5">
    <source>
        <dbReference type="PROSITE" id="PS50850"/>
    </source>
</evidence>
<dbReference type="InterPro" id="IPR036259">
    <property type="entry name" value="MFS_trans_sf"/>
</dbReference>
<comment type="caution">
    <text evidence="6">The sequence shown here is derived from an EMBL/GenBank/DDBJ whole genome shotgun (WGS) entry which is preliminary data.</text>
</comment>
<dbReference type="InterPro" id="IPR011701">
    <property type="entry name" value="MFS"/>
</dbReference>
<dbReference type="GO" id="GO:0022857">
    <property type="term" value="F:transmembrane transporter activity"/>
    <property type="evidence" value="ECO:0007669"/>
    <property type="project" value="InterPro"/>
</dbReference>
<keyword evidence="2 4" id="KW-1133">Transmembrane helix</keyword>
<protein>
    <recommendedName>
        <fullName evidence="5">Major facilitator superfamily (MFS) profile domain-containing protein</fullName>
    </recommendedName>
</protein>
<dbReference type="InterPro" id="IPR020846">
    <property type="entry name" value="MFS_dom"/>
</dbReference>
<feature type="transmembrane region" description="Helical" evidence="4">
    <location>
        <begin position="84"/>
        <end position="104"/>
    </location>
</feature>
<feature type="transmembrane region" description="Helical" evidence="4">
    <location>
        <begin position="145"/>
        <end position="167"/>
    </location>
</feature>
<proteinExistence type="predicted"/>
<dbReference type="SUPFAM" id="SSF103473">
    <property type="entry name" value="MFS general substrate transporter"/>
    <property type="match status" value="1"/>
</dbReference>
<evidence type="ECO:0000256" key="4">
    <source>
        <dbReference type="SAM" id="Phobius"/>
    </source>
</evidence>
<dbReference type="EMBL" id="MFHQ01000017">
    <property type="protein sequence ID" value="OGF74510.1"/>
    <property type="molecule type" value="Genomic_DNA"/>
</dbReference>
<dbReference type="Gene3D" id="1.20.1250.20">
    <property type="entry name" value="MFS general substrate transporter like domains"/>
    <property type="match status" value="1"/>
</dbReference>
<evidence type="ECO:0000256" key="1">
    <source>
        <dbReference type="ARBA" id="ARBA00022692"/>
    </source>
</evidence>
<keyword evidence="3 4" id="KW-0472">Membrane</keyword>
<dbReference type="Proteomes" id="UP000178406">
    <property type="component" value="Unassembled WGS sequence"/>
</dbReference>
<keyword evidence="1 4" id="KW-0812">Transmembrane</keyword>
<evidence type="ECO:0000256" key="3">
    <source>
        <dbReference type="ARBA" id="ARBA00023136"/>
    </source>
</evidence>
<dbReference type="Pfam" id="PF07690">
    <property type="entry name" value="MFS_1"/>
    <property type="match status" value="1"/>
</dbReference>
<accession>A0A1F5WG11</accession>
<organism evidence="6 7">
    <name type="scientific">Candidatus Giovannonibacteria bacterium RIFCSPHIGHO2_02_FULL_46_20</name>
    <dbReference type="NCBI Taxonomy" id="1798338"/>
    <lineage>
        <taxon>Bacteria</taxon>
        <taxon>Candidatus Giovannoniibacteriota</taxon>
    </lineage>
</organism>
<evidence type="ECO:0000313" key="7">
    <source>
        <dbReference type="Proteomes" id="UP000178406"/>
    </source>
</evidence>
<evidence type="ECO:0000256" key="2">
    <source>
        <dbReference type="ARBA" id="ARBA00022989"/>
    </source>
</evidence>
<sequence>MRIRINITVNRAIQILLAYLFVVVTAESLYAPIFAIFIVESGAISGTSLRTVGFALALYAISKSIIQVPLAHQLDLRRGERDDFWALIAGGIMGVVYPFLLLLVRSSWHLYLIEVFAGAGAAFLMAAYYSLFARHIDKGEDGFEWSLFSVGGLTVSSALGAAVGGVLAELYGFSFLFITSGIINFFVLLLLAGLYPLLDGARPVSLPPFSPIPKNPTTKQ</sequence>
<name>A0A1F5WG11_9BACT</name>
<reference evidence="6 7" key="1">
    <citation type="journal article" date="2016" name="Nat. Commun.">
        <title>Thousands of microbial genomes shed light on interconnected biogeochemical processes in an aquifer system.</title>
        <authorList>
            <person name="Anantharaman K."/>
            <person name="Brown C.T."/>
            <person name="Hug L.A."/>
            <person name="Sharon I."/>
            <person name="Castelle C.J."/>
            <person name="Probst A.J."/>
            <person name="Thomas B.C."/>
            <person name="Singh A."/>
            <person name="Wilkins M.J."/>
            <person name="Karaoz U."/>
            <person name="Brodie E.L."/>
            <person name="Williams K.H."/>
            <person name="Hubbard S.S."/>
            <person name="Banfield J.F."/>
        </authorList>
    </citation>
    <scope>NUCLEOTIDE SEQUENCE [LARGE SCALE GENOMIC DNA]</scope>
</reference>
<dbReference type="AlphaFoldDB" id="A0A1F5WG11"/>
<gene>
    <name evidence="6" type="ORF">A3J56_01055</name>
</gene>
<feature type="transmembrane region" description="Helical" evidence="4">
    <location>
        <begin position="51"/>
        <end position="72"/>
    </location>
</feature>
<dbReference type="STRING" id="1798338.A3J56_01055"/>
<dbReference type="PROSITE" id="PS50850">
    <property type="entry name" value="MFS"/>
    <property type="match status" value="1"/>
</dbReference>
<feature type="transmembrane region" description="Helical" evidence="4">
    <location>
        <begin position="173"/>
        <end position="198"/>
    </location>
</feature>
<feature type="transmembrane region" description="Helical" evidence="4">
    <location>
        <begin position="110"/>
        <end position="133"/>
    </location>
</feature>
<feature type="transmembrane region" description="Helical" evidence="4">
    <location>
        <begin position="12"/>
        <end position="39"/>
    </location>
</feature>
<evidence type="ECO:0000313" key="6">
    <source>
        <dbReference type="EMBL" id="OGF74510.1"/>
    </source>
</evidence>